<comment type="similarity">
    <text evidence="2 6">Belongs to the FKBP-type PPIase family.</text>
</comment>
<organism evidence="8 9">
    <name type="scientific">Arcticibacter svalbardensis MN12-7</name>
    <dbReference type="NCBI Taxonomy" id="1150600"/>
    <lineage>
        <taxon>Bacteria</taxon>
        <taxon>Pseudomonadati</taxon>
        <taxon>Bacteroidota</taxon>
        <taxon>Sphingobacteriia</taxon>
        <taxon>Sphingobacteriales</taxon>
        <taxon>Sphingobacteriaceae</taxon>
        <taxon>Arcticibacter</taxon>
    </lineage>
</organism>
<evidence type="ECO:0000259" key="7">
    <source>
        <dbReference type="PROSITE" id="PS50059"/>
    </source>
</evidence>
<evidence type="ECO:0000313" key="9">
    <source>
        <dbReference type="Proteomes" id="UP000014174"/>
    </source>
</evidence>
<evidence type="ECO:0000256" key="3">
    <source>
        <dbReference type="ARBA" id="ARBA00023110"/>
    </source>
</evidence>
<dbReference type="InterPro" id="IPR046357">
    <property type="entry name" value="PPIase_dom_sf"/>
</dbReference>
<evidence type="ECO:0000256" key="2">
    <source>
        <dbReference type="ARBA" id="ARBA00006577"/>
    </source>
</evidence>
<dbReference type="GO" id="GO:0003755">
    <property type="term" value="F:peptidyl-prolyl cis-trans isomerase activity"/>
    <property type="evidence" value="ECO:0007669"/>
    <property type="project" value="UniProtKB-UniRule"/>
</dbReference>
<dbReference type="Pfam" id="PF00254">
    <property type="entry name" value="FKBP_C"/>
    <property type="match status" value="1"/>
</dbReference>
<dbReference type="Gene3D" id="3.10.50.40">
    <property type="match status" value="1"/>
</dbReference>
<keyword evidence="4 5" id="KW-0413">Isomerase</keyword>
<reference evidence="8 9" key="1">
    <citation type="journal article" date="2013" name="Genome Announc.">
        <title>Draft Genome Sequence of Arcticibacter svalbardensis Strain MN12-7T, a Member of the Family Sphingobacteriaceae Isolated from an Arctic Soil Sample.</title>
        <authorList>
            <person name="Shivaji S."/>
            <person name="Ara S."/>
            <person name="Prasad S."/>
            <person name="Manasa B.P."/>
            <person name="Begum Z."/>
            <person name="Singh A."/>
            <person name="Kumar Pinnaka A."/>
        </authorList>
    </citation>
    <scope>NUCLEOTIDE SEQUENCE [LARGE SCALE GENOMIC DNA]</scope>
    <source>
        <strain evidence="8 9">MN12-7</strain>
    </source>
</reference>
<evidence type="ECO:0000256" key="6">
    <source>
        <dbReference type="RuleBase" id="RU003915"/>
    </source>
</evidence>
<comment type="caution">
    <text evidence="8">The sequence shown here is derived from an EMBL/GenBank/DDBJ whole genome shotgun (WGS) entry which is preliminary data.</text>
</comment>
<dbReference type="InterPro" id="IPR001179">
    <property type="entry name" value="PPIase_FKBP_dom"/>
</dbReference>
<protein>
    <recommendedName>
        <fullName evidence="6">Peptidyl-prolyl cis-trans isomerase</fullName>
        <ecNumber evidence="6">5.2.1.8</ecNumber>
    </recommendedName>
</protein>
<dbReference type="AlphaFoldDB" id="R9GM41"/>
<gene>
    <name evidence="8" type="ORF">ADIARSV_4112</name>
</gene>
<evidence type="ECO:0000256" key="1">
    <source>
        <dbReference type="ARBA" id="ARBA00000971"/>
    </source>
</evidence>
<dbReference type="PANTHER" id="PTHR43811">
    <property type="entry name" value="FKBP-TYPE PEPTIDYL-PROLYL CIS-TRANS ISOMERASE FKPA"/>
    <property type="match status" value="1"/>
</dbReference>
<sequence>MLGLKDSALVKIPSDSLFKDGQMERPSFFPPGSTLQFVLKIENVQSMEEAMAERQKMMDIQTKMADSLKTNELHIADAFVTANKLVVKQTPSGLRYLILTPSMKLKPTAGDTVEVNYIGRTLNGKIFDSSIEAEAKKAGLEQPGRNYEPISFVVGQGEVIPGWDEALLMMNEGSKGRFLIPSELAYGPKGAGQDIPPFSTLDFQVELVKVKPAKKAVVPKIPAVIVKKPVAVKKVAPKTKPTVKKKVVTSKTK</sequence>
<dbReference type="EMBL" id="AQPN01000145">
    <property type="protein sequence ID" value="EOR92600.1"/>
    <property type="molecule type" value="Genomic_DNA"/>
</dbReference>
<keyword evidence="9" id="KW-1185">Reference proteome</keyword>
<dbReference type="STRING" id="1150600.ADIARSV_4112"/>
<evidence type="ECO:0000256" key="5">
    <source>
        <dbReference type="PROSITE-ProRule" id="PRU00277"/>
    </source>
</evidence>
<dbReference type="PANTHER" id="PTHR43811:SF19">
    <property type="entry name" value="39 KDA FK506-BINDING NUCLEAR PROTEIN"/>
    <property type="match status" value="1"/>
</dbReference>
<dbReference type="EC" id="5.2.1.8" evidence="6"/>
<proteinExistence type="inferred from homology"/>
<keyword evidence="3 5" id="KW-0697">Rotamase</keyword>
<comment type="catalytic activity">
    <reaction evidence="1 5 6">
        <text>[protein]-peptidylproline (omega=180) = [protein]-peptidylproline (omega=0)</text>
        <dbReference type="Rhea" id="RHEA:16237"/>
        <dbReference type="Rhea" id="RHEA-COMP:10747"/>
        <dbReference type="Rhea" id="RHEA-COMP:10748"/>
        <dbReference type="ChEBI" id="CHEBI:83833"/>
        <dbReference type="ChEBI" id="CHEBI:83834"/>
        <dbReference type="EC" id="5.2.1.8"/>
    </reaction>
</comment>
<feature type="domain" description="PPIase FKBP-type" evidence="7">
    <location>
        <begin position="110"/>
        <end position="211"/>
    </location>
</feature>
<dbReference type="Proteomes" id="UP000014174">
    <property type="component" value="Unassembled WGS sequence"/>
</dbReference>
<evidence type="ECO:0000256" key="4">
    <source>
        <dbReference type="ARBA" id="ARBA00023235"/>
    </source>
</evidence>
<dbReference type="SUPFAM" id="SSF54534">
    <property type="entry name" value="FKBP-like"/>
    <property type="match status" value="1"/>
</dbReference>
<dbReference type="eggNOG" id="COG0545">
    <property type="taxonomic scope" value="Bacteria"/>
</dbReference>
<accession>R9GM41</accession>
<dbReference type="PROSITE" id="PS50059">
    <property type="entry name" value="FKBP_PPIASE"/>
    <property type="match status" value="1"/>
</dbReference>
<evidence type="ECO:0000313" key="8">
    <source>
        <dbReference type="EMBL" id="EOR92600.1"/>
    </source>
</evidence>
<name>R9GM41_9SPHI</name>